<dbReference type="EMBL" id="JAPEUY010000020">
    <property type="protein sequence ID" value="KAJ4362933.1"/>
    <property type="molecule type" value="Genomic_DNA"/>
</dbReference>
<dbReference type="PANTHER" id="PTHR48081">
    <property type="entry name" value="AB HYDROLASE SUPERFAMILY PROTEIN C4A8.06C"/>
    <property type="match status" value="1"/>
</dbReference>
<proteinExistence type="predicted"/>
<accession>A0A9W8XYW8</accession>
<dbReference type="OrthoDB" id="408631at2759"/>
<dbReference type="GO" id="GO:0016787">
    <property type="term" value="F:hydrolase activity"/>
    <property type="evidence" value="ECO:0007669"/>
    <property type="project" value="UniProtKB-KW"/>
</dbReference>
<dbReference type="AlphaFoldDB" id="A0A9W8XYW8"/>
<protein>
    <recommendedName>
        <fullName evidence="2">Alpha/beta hydrolase fold-3 domain-containing protein</fullName>
    </recommendedName>
</protein>
<name>A0A9W8XYW8_9PLEO</name>
<feature type="domain" description="Alpha/beta hydrolase fold-3" evidence="2">
    <location>
        <begin position="99"/>
        <end position="310"/>
    </location>
</feature>
<dbReference type="Gene3D" id="3.40.50.1820">
    <property type="entry name" value="alpha/beta hydrolase"/>
    <property type="match status" value="1"/>
</dbReference>
<evidence type="ECO:0000313" key="3">
    <source>
        <dbReference type="EMBL" id="KAJ4362933.1"/>
    </source>
</evidence>
<dbReference type="Pfam" id="PF07859">
    <property type="entry name" value="Abhydrolase_3"/>
    <property type="match status" value="1"/>
</dbReference>
<evidence type="ECO:0000259" key="2">
    <source>
        <dbReference type="Pfam" id="PF07859"/>
    </source>
</evidence>
<evidence type="ECO:0000313" key="4">
    <source>
        <dbReference type="Proteomes" id="UP001140560"/>
    </source>
</evidence>
<dbReference type="SUPFAM" id="SSF53474">
    <property type="entry name" value="alpha/beta-Hydrolases"/>
    <property type="match status" value="1"/>
</dbReference>
<gene>
    <name evidence="3" type="ORF">N0V83_010050</name>
</gene>
<dbReference type="Proteomes" id="UP001140560">
    <property type="component" value="Unassembled WGS sequence"/>
</dbReference>
<sequence length="340" mass="36949">MAIDSSKWKDYSKIDPELEALLPHLPPIKSFADYSSAADLRQSTAEMLGQMVSSGVIKLADWAGFRKAELQIPTRDGSSIRAVVYGTESSAAETRGPLFVYFHGGGWTFGMPEYGETWAEKLVKELGFTVVSVGYRLAPEHVFPTAAHDGWNAVKWCAENASSIGADASKGFIVGGTSAGANVAIVAAHEAVDANLSPPVTGVVVSSACVCHHEAMPEAYKKHVTSWEEHKDGMILDRRGMNWFYDNYKPDPKSPLASPLLWSSHKKQPPTYLQVMGMDPMRDEALIYERVLHEEGVPTKLDVFPGIPHGGPDFLPMLSVAGKSLDGFKAGVEWIASQKA</sequence>
<organism evidence="3 4">
    <name type="scientific">Neocucurbitaria cava</name>
    <dbReference type="NCBI Taxonomy" id="798079"/>
    <lineage>
        <taxon>Eukaryota</taxon>
        <taxon>Fungi</taxon>
        <taxon>Dikarya</taxon>
        <taxon>Ascomycota</taxon>
        <taxon>Pezizomycotina</taxon>
        <taxon>Dothideomycetes</taxon>
        <taxon>Pleosporomycetidae</taxon>
        <taxon>Pleosporales</taxon>
        <taxon>Pleosporineae</taxon>
        <taxon>Cucurbitariaceae</taxon>
        <taxon>Neocucurbitaria</taxon>
    </lineage>
</organism>
<comment type="caution">
    <text evidence="3">The sequence shown here is derived from an EMBL/GenBank/DDBJ whole genome shotgun (WGS) entry which is preliminary data.</text>
</comment>
<dbReference type="InterPro" id="IPR050300">
    <property type="entry name" value="GDXG_lipolytic_enzyme"/>
</dbReference>
<dbReference type="PANTHER" id="PTHR48081:SF8">
    <property type="entry name" value="ALPHA_BETA HYDROLASE FOLD-3 DOMAIN-CONTAINING PROTEIN-RELATED"/>
    <property type="match status" value="1"/>
</dbReference>
<dbReference type="InterPro" id="IPR029058">
    <property type="entry name" value="AB_hydrolase_fold"/>
</dbReference>
<dbReference type="InterPro" id="IPR013094">
    <property type="entry name" value="AB_hydrolase_3"/>
</dbReference>
<evidence type="ECO:0000256" key="1">
    <source>
        <dbReference type="ARBA" id="ARBA00022801"/>
    </source>
</evidence>
<keyword evidence="1" id="KW-0378">Hydrolase</keyword>
<reference evidence="3" key="1">
    <citation type="submission" date="2022-10" db="EMBL/GenBank/DDBJ databases">
        <title>Tapping the CABI collections for fungal endophytes: first genome assemblies for Collariella, Neodidymelliopsis, Ascochyta clinopodiicola, Didymella pomorum, Didymosphaeria variabile, Neocosmospora piperis and Neocucurbitaria cava.</title>
        <authorList>
            <person name="Hill R."/>
        </authorList>
    </citation>
    <scope>NUCLEOTIDE SEQUENCE</scope>
    <source>
        <strain evidence="3">IMI 356814</strain>
    </source>
</reference>
<keyword evidence="4" id="KW-1185">Reference proteome</keyword>